<dbReference type="RefSeq" id="WP_153370734.1">
    <property type="nucleotide sequence ID" value="NZ_CP045650.1"/>
</dbReference>
<name>A0A5Q0NZP8_9GAMM</name>
<dbReference type="Proteomes" id="UP000480556">
    <property type="component" value="Unassembled WGS sequence"/>
</dbReference>
<dbReference type="Proteomes" id="UP000327478">
    <property type="component" value="Chromosome"/>
</dbReference>
<organism evidence="3 6">
    <name type="scientific">Acinetobacter wanghuae</name>
    <dbReference type="NCBI Taxonomy" id="2662362"/>
    <lineage>
        <taxon>Bacteria</taxon>
        <taxon>Pseudomonadati</taxon>
        <taxon>Pseudomonadota</taxon>
        <taxon>Gammaproteobacteria</taxon>
        <taxon>Moraxellales</taxon>
        <taxon>Moraxellaceae</taxon>
        <taxon>Acinetobacter</taxon>
    </lineage>
</organism>
<dbReference type="AlphaFoldDB" id="A0A5Q0NZP8"/>
<dbReference type="SUPFAM" id="SSF53756">
    <property type="entry name" value="UDP-Glycosyltransferase/glycogen phosphorylase"/>
    <property type="match status" value="1"/>
</dbReference>
<dbReference type="InterPro" id="IPR001296">
    <property type="entry name" value="Glyco_trans_1"/>
</dbReference>
<sequence>MKKKVVLAIFTLQGNGAERFALTLAKGINDAGHEAHIVYFKDIIDLPIPEGVQTHFFDYQKFRAIPKFMRAGIASKAFDKFVLKQIGTPDLVLSNLFPVDFILCRSQLPNVHMVIHNTTSQEYAGRLDNKTLAQLKNIYLSKPCVGVSQGVTDDFKKLFGSENITTIYNPIDLDSIHAAANEYVPEINGPYIVNVGKFKAQKRHDILIQAYAKANIQEKLVLVGTGELMEQSKALVKSLNIEDKVIFAGFKKNPYPYIKHAKLMVVSSDFEGFSIAILESLALGKPVISTDCPSGPNEILLPSNLVPLQDFSAMAEKMGMAVKNEKDFYQRIDDKFLLHKAVNLYLNLISESK</sequence>
<dbReference type="InterPro" id="IPR028098">
    <property type="entry name" value="Glyco_trans_4-like_N"/>
</dbReference>
<dbReference type="Pfam" id="PF13439">
    <property type="entry name" value="Glyco_transf_4"/>
    <property type="match status" value="1"/>
</dbReference>
<dbReference type="EMBL" id="WITK01000001">
    <property type="protein sequence ID" value="MQW90842.1"/>
    <property type="molecule type" value="Genomic_DNA"/>
</dbReference>
<dbReference type="PANTHER" id="PTHR12526">
    <property type="entry name" value="GLYCOSYLTRANSFERASE"/>
    <property type="match status" value="1"/>
</dbReference>
<dbReference type="CDD" id="cd03811">
    <property type="entry name" value="GT4_GT28_WabH-like"/>
    <property type="match status" value="1"/>
</dbReference>
<evidence type="ECO:0000259" key="1">
    <source>
        <dbReference type="Pfam" id="PF00534"/>
    </source>
</evidence>
<protein>
    <submittedName>
        <fullName evidence="3">Glycosyltransferase</fullName>
    </submittedName>
</protein>
<dbReference type="PANTHER" id="PTHR12526:SF638">
    <property type="entry name" value="SPORE COAT PROTEIN SA"/>
    <property type="match status" value="1"/>
</dbReference>
<dbReference type="EMBL" id="CP045650">
    <property type="protein sequence ID" value="QGA10325.1"/>
    <property type="molecule type" value="Genomic_DNA"/>
</dbReference>
<accession>A0A5Q0NZP8</accession>
<feature type="domain" description="Glycosyl transferase family 1" evidence="1">
    <location>
        <begin position="189"/>
        <end position="327"/>
    </location>
</feature>
<evidence type="ECO:0000313" key="5">
    <source>
        <dbReference type="Proteomes" id="UP000327478"/>
    </source>
</evidence>
<proteinExistence type="predicted"/>
<reference evidence="5 6" key="1">
    <citation type="submission" date="2019-10" db="EMBL/GenBank/DDBJ databases">
        <authorList>
            <person name="Dong K."/>
        </authorList>
    </citation>
    <scope>NUCLEOTIDE SEQUENCE [LARGE SCALE GENOMIC DNA]</scope>
    <source>
        <strain evidence="4">Dk386</strain>
        <strain evidence="5">dk386</strain>
        <strain evidence="3">Dk771</strain>
        <strain evidence="6">dk771</strain>
    </source>
</reference>
<evidence type="ECO:0000259" key="2">
    <source>
        <dbReference type="Pfam" id="PF13439"/>
    </source>
</evidence>
<dbReference type="GO" id="GO:0016757">
    <property type="term" value="F:glycosyltransferase activity"/>
    <property type="evidence" value="ECO:0007669"/>
    <property type="project" value="InterPro"/>
</dbReference>
<feature type="domain" description="Glycosyltransferase subfamily 4-like N-terminal" evidence="2">
    <location>
        <begin position="15"/>
        <end position="174"/>
    </location>
</feature>
<keyword evidence="5" id="KW-1185">Reference proteome</keyword>
<gene>
    <name evidence="4" type="ORF">GFH30_02435</name>
    <name evidence="3" type="ORF">GHJ48_00265</name>
</gene>
<evidence type="ECO:0000313" key="4">
    <source>
        <dbReference type="EMBL" id="QGA10325.1"/>
    </source>
</evidence>
<evidence type="ECO:0000313" key="6">
    <source>
        <dbReference type="Proteomes" id="UP000480556"/>
    </source>
</evidence>
<dbReference type="Gene3D" id="3.40.50.2000">
    <property type="entry name" value="Glycogen Phosphorylase B"/>
    <property type="match status" value="2"/>
</dbReference>
<dbReference type="Pfam" id="PF00534">
    <property type="entry name" value="Glycos_transf_1"/>
    <property type="match status" value="1"/>
</dbReference>
<dbReference type="GO" id="GO:1901135">
    <property type="term" value="P:carbohydrate derivative metabolic process"/>
    <property type="evidence" value="ECO:0007669"/>
    <property type="project" value="UniProtKB-ARBA"/>
</dbReference>
<evidence type="ECO:0000313" key="3">
    <source>
        <dbReference type="EMBL" id="MQW90842.1"/>
    </source>
</evidence>